<evidence type="ECO:0000256" key="1">
    <source>
        <dbReference type="ARBA" id="ARBA00004651"/>
    </source>
</evidence>
<feature type="transmembrane region" description="Helical" evidence="6">
    <location>
        <begin position="115"/>
        <end position="134"/>
    </location>
</feature>
<feature type="transmembrane region" description="Helical" evidence="6">
    <location>
        <begin position="154"/>
        <end position="175"/>
    </location>
</feature>
<accession>A0ABV0GI02</accession>
<dbReference type="Proteomes" id="UP001462640">
    <property type="component" value="Unassembled WGS sequence"/>
</dbReference>
<feature type="transmembrane region" description="Helical" evidence="6">
    <location>
        <begin position="36"/>
        <end position="53"/>
    </location>
</feature>
<dbReference type="Pfam" id="PF02653">
    <property type="entry name" value="BPD_transp_2"/>
    <property type="match status" value="1"/>
</dbReference>
<keyword evidence="5 6" id="KW-0472">Membrane</keyword>
<organism evidence="7 8">
    <name type="scientific">Roseateles flavus</name>
    <dbReference type="NCBI Taxonomy" id="3149041"/>
    <lineage>
        <taxon>Bacteria</taxon>
        <taxon>Pseudomonadati</taxon>
        <taxon>Pseudomonadota</taxon>
        <taxon>Betaproteobacteria</taxon>
        <taxon>Burkholderiales</taxon>
        <taxon>Sphaerotilaceae</taxon>
        <taxon>Roseateles</taxon>
    </lineage>
</organism>
<evidence type="ECO:0000256" key="3">
    <source>
        <dbReference type="ARBA" id="ARBA00022692"/>
    </source>
</evidence>
<comment type="subcellular location">
    <subcellularLocation>
        <location evidence="1">Cell membrane</location>
        <topology evidence="1">Multi-pass membrane protein</topology>
    </subcellularLocation>
</comment>
<evidence type="ECO:0000256" key="2">
    <source>
        <dbReference type="ARBA" id="ARBA00022475"/>
    </source>
</evidence>
<evidence type="ECO:0000313" key="8">
    <source>
        <dbReference type="Proteomes" id="UP001462640"/>
    </source>
</evidence>
<comment type="caution">
    <text evidence="7">The sequence shown here is derived from an EMBL/GenBank/DDBJ whole genome shotgun (WGS) entry which is preliminary data.</text>
</comment>
<name>A0ABV0GI02_9BURK</name>
<dbReference type="PANTHER" id="PTHR30482">
    <property type="entry name" value="HIGH-AFFINITY BRANCHED-CHAIN AMINO ACID TRANSPORT SYSTEM PERMEASE"/>
    <property type="match status" value="1"/>
</dbReference>
<dbReference type="EMBL" id="JBDPZC010000009">
    <property type="protein sequence ID" value="MEO3714684.1"/>
    <property type="molecule type" value="Genomic_DNA"/>
</dbReference>
<feature type="transmembrane region" description="Helical" evidence="6">
    <location>
        <begin position="12"/>
        <end position="30"/>
    </location>
</feature>
<keyword evidence="3 6" id="KW-0812">Transmembrane</keyword>
<dbReference type="CDD" id="cd06581">
    <property type="entry name" value="TM_PBP1_LivM_like"/>
    <property type="match status" value="1"/>
</dbReference>
<dbReference type="PANTHER" id="PTHR30482:SF10">
    <property type="entry name" value="HIGH-AFFINITY BRANCHED-CHAIN AMINO ACID TRANSPORT PROTEIN BRAE"/>
    <property type="match status" value="1"/>
</dbReference>
<feature type="transmembrane region" description="Helical" evidence="6">
    <location>
        <begin position="230"/>
        <end position="249"/>
    </location>
</feature>
<keyword evidence="2" id="KW-1003">Cell membrane</keyword>
<feature type="transmembrane region" description="Helical" evidence="6">
    <location>
        <begin position="256"/>
        <end position="275"/>
    </location>
</feature>
<proteinExistence type="predicted"/>
<reference evidence="7 8" key="1">
    <citation type="submission" date="2024-05" db="EMBL/GenBank/DDBJ databases">
        <title>Roseateles sp. 2.12 16S ribosomal RNA gene Genome sequencing and assembly.</title>
        <authorList>
            <person name="Woo H."/>
        </authorList>
    </citation>
    <scope>NUCLEOTIDE SEQUENCE [LARGE SCALE GENOMIC DNA]</scope>
    <source>
        <strain evidence="7 8">2.12</strain>
    </source>
</reference>
<sequence length="324" mass="33678">MSPLDVLRSVPPLGAVLVLAAAAAALLIDAPYVHELLILAVVYAQFAASWDLLCGPTGLDNFGHAVFIGGAGYGSALLGRHLGLDPLFSVPLAAVAAGTLGALLGSLTLRLRGPYFSLATIAVAAMGYKLSFILSRYTGGEEGLSGLRPFTSSVGADLLVCLALLSLSCLAMQAFMRSRLGLVLRASSHHEDAVMASGYDTAAYKILAFTLSGTLAGLGGAMYGHTQMQVNPDLLSGGLSVMIVLLATVGGRGRPFGPALAAALLILLSEGLRVFEQYRAVIFTGLLILLVYLHPEGLAGSAWVRRRSARRHLAAPRQAGEGRP</sequence>
<feature type="transmembrane region" description="Helical" evidence="6">
    <location>
        <begin position="88"/>
        <end position="108"/>
    </location>
</feature>
<dbReference type="RefSeq" id="WP_347611760.1">
    <property type="nucleotide sequence ID" value="NZ_JBDPZC010000009.1"/>
</dbReference>
<keyword evidence="8" id="KW-1185">Reference proteome</keyword>
<dbReference type="InterPro" id="IPR001851">
    <property type="entry name" value="ABC_transp_permease"/>
</dbReference>
<dbReference type="InterPro" id="IPR043428">
    <property type="entry name" value="LivM-like"/>
</dbReference>
<feature type="transmembrane region" description="Helical" evidence="6">
    <location>
        <begin position="202"/>
        <end position="224"/>
    </location>
</feature>
<evidence type="ECO:0000256" key="6">
    <source>
        <dbReference type="SAM" id="Phobius"/>
    </source>
</evidence>
<keyword evidence="4 6" id="KW-1133">Transmembrane helix</keyword>
<protein>
    <submittedName>
        <fullName evidence="7">Branched-chain amino acid ABC transporter permease</fullName>
    </submittedName>
</protein>
<evidence type="ECO:0000256" key="5">
    <source>
        <dbReference type="ARBA" id="ARBA00023136"/>
    </source>
</evidence>
<gene>
    <name evidence="7" type="ORF">ABDJ40_18085</name>
</gene>
<feature type="transmembrane region" description="Helical" evidence="6">
    <location>
        <begin position="281"/>
        <end position="304"/>
    </location>
</feature>
<evidence type="ECO:0000256" key="4">
    <source>
        <dbReference type="ARBA" id="ARBA00022989"/>
    </source>
</evidence>
<evidence type="ECO:0000313" key="7">
    <source>
        <dbReference type="EMBL" id="MEO3714684.1"/>
    </source>
</evidence>